<dbReference type="GO" id="GO:0006950">
    <property type="term" value="P:response to stress"/>
    <property type="evidence" value="ECO:0007669"/>
    <property type="project" value="TreeGrafter"/>
</dbReference>
<protein>
    <recommendedName>
        <fullName evidence="2">HTH marR-type domain-containing protein</fullName>
    </recommendedName>
</protein>
<dbReference type="Proteomes" id="UP000092573">
    <property type="component" value="Chromosome"/>
</dbReference>
<keyword evidence="1" id="KW-0238">DNA-binding</keyword>
<dbReference type="EMBL" id="CP014167">
    <property type="protein sequence ID" value="ANS73333.1"/>
    <property type="molecule type" value="Genomic_DNA"/>
</dbReference>
<dbReference type="InterPro" id="IPR036390">
    <property type="entry name" value="WH_DNA-bd_sf"/>
</dbReference>
<accession>A0A1B1MVX4</accession>
<dbReference type="Pfam" id="PF01047">
    <property type="entry name" value="MarR"/>
    <property type="match status" value="1"/>
</dbReference>
<proteinExistence type="predicted"/>
<dbReference type="Gene3D" id="1.10.10.10">
    <property type="entry name" value="Winged helix-like DNA-binding domain superfamily/Winged helix DNA-binding domain"/>
    <property type="match status" value="1"/>
</dbReference>
<organism evidence="3 4">
    <name type="scientific">Paenibacillus yonginensis</name>
    <dbReference type="NCBI Taxonomy" id="1462996"/>
    <lineage>
        <taxon>Bacteria</taxon>
        <taxon>Bacillati</taxon>
        <taxon>Bacillota</taxon>
        <taxon>Bacilli</taxon>
        <taxon>Bacillales</taxon>
        <taxon>Paenibacillaceae</taxon>
        <taxon>Paenibacillus</taxon>
    </lineage>
</organism>
<dbReference type="RefSeq" id="WP_083180078.1">
    <property type="nucleotide sequence ID" value="NZ_CP014167.1"/>
</dbReference>
<dbReference type="InterPro" id="IPR036388">
    <property type="entry name" value="WH-like_DNA-bd_sf"/>
</dbReference>
<evidence type="ECO:0000313" key="3">
    <source>
        <dbReference type="EMBL" id="ANS73333.1"/>
    </source>
</evidence>
<evidence type="ECO:0000313" key="4">
    <source>
        <dbReference type="Proteomes" id="UP000092573"/>
    </source>
</evidence>
<keyword evidence="4" id="KW-1185">Reference proteome</keyword>
<dbReference type="AlphaFoldDB" id="A0A1B1MVX4"/>
<feature type="domain" description="HTH marR-type" evidence="2">
    <location>
        <begin position="1"/>
        <end position="138"/>
    </location>
</feature>
<dbReference type="OrthoDB" id="2389730at2"/>
<sequence>MRQRYVEEIEHEVIAMMRRADFKRTLDGSETSMDRSAYLLLKWLEKDGPAAIGAIAEAFQLDHSTISRQIAALEGKGWVQRTPSPEDARSSVIGVTESGAAAVALARDKRAAAYDRLLEDWTEEELETFSGLLTRLNRSIDAYKRGKHPGIKSGK</sequence>
<dbReference type="GO" id="GO:0003677">
    <property type="term" value="F:DNA binding"/>
    <property type="evidence" value="ECO:0007669"/>
    <property type="project" value="UniProtKB-KW"/>
</dbReference>
<dbReference type="PANTHER" id="PTHR33164:SF57">
    <property type="entry name" value="MARR-FAMILY TRANSCRIPTIONAL REGULATOR"/>
    <property type="match status" value="1"/>
</dbReference>
<dbReference type="GO" id="GO:0003700">
    <property type="term" value="F:DNA-binding transcription factor activity"/>
    <property type="evidence" value="ECO:0007669"/>
    <property type="project" value="InterPro"/>
</dbReference>
<reference evidence="3 4" key="1">
    <citation type="submission" date="2016-01" db="EMBL/GenBank/DDBJ databases">
        <title>Complete Genome Sequence of Paenibacillus yonginensis DCY84, a novel Plant Growth-Promoting Bacteria with Elicitation of Induced Systemic Resistance.</title>
        <authorList>
            <person name="Kim Y.J."/>
            <person name="Yang D.C."/>
            <person name="Sukweenadhi J."/>
        </authorList>
    </citation>
    <scope>NUCLEOTIDE SEQUENCE [LARGE SCALE GENOMIC DNA]</scope>
    <source>
        <strain evidence="3 4">DCY84</strain>
    </source>
</reference>
<dbReference type="InterPro" id="IPR039422">
    <property type="entry name" value="MarR/SlyA-like"/>
</dbReference>
<gene>
    <name evidence="3" type="ORF">AWM70_00990</name>
</gene>
<dbReference type="SMART" id="SM00347">
    <property type="entry name" value="HTH_MARR"/>
    <property type="match status" value="1"/>
</dbReference>
<dbReference type="InterPro" id="IPR000835">
    <property type="entry name" value="HTH_MarR-typ"/>
</dbReference>
<dbReference type="PRINTS" id="PR00598">
    <property type="entry name" value="HTHMARR"/>
</dbReference>
<dbReference type="PROSITE" id="PS50995">
    <property type="entry name" value="HTH_MARR_2"/>
    <property type="match status" value="1"/>
</dbReference>
<dbReference type="PANTHER" id="PTHR33164">
    <property type="entry name" value="TRANSCRIPTIONAL REGULATOR, MARR FAMILY"/>
    <property type="match status" value="1"/>
</dbReference>
<evidence type="ECO:0000256" key="1">
    <source>
        <dbReference type="ARBA" id="ARBA00023125"/>
    </source>
</evidence>
<name>A0A1B1MVX4_9BACL</name>
<dbReference type="KEGG" id="pyg:AWM70_00990"/>
<dbReference type="STRING" id="1462996.AWM70_00990"/>
<evidence type="ECO:0000259" key="2">
    <source>
        <dbReference type="PROSITE" id="PS50995"/>
    </source>
</evidence>
<dbReference type="SUPFAM" id="SSF46785">
    <property type="entry name" value="Winged helix' DNA-binding domain"/>
    <property type="match status" value="1"/>
</dbReference>